<name>A0A9W7XKB5_9FUNG</name>
<feature type="coiled-coil region" evidence="1">
    <location>
        <begin position="329"/>
        <end position="377"/>
    </location>
</feature>
<dbReference type="AlphaFoldDB" id="A0A9W7XKB5"/>
<feature type="non-terminal residue" evidence="3">
    <location>
        <position position="723"/>
    </location>
</feature>
<organism evidence="3 4">
    <name type="scientific">Coemansia asiatica</name>
    <dbReference type="NCBI Taxonomy" id="1052880"/>
    <lineage>
        <taxon>Eukaryota</taxon>
        <taxon>Fungi</taxon>
        <taxon>Fungi incertae sedis</taxon>
        <taxon>Zoopagomycota</taxon>
        <taxon>Kickxellomycotina</taxon>
        <taxon>Kickxellomycetes</taxon>
        <taxon>Kickxellales</taxon>
        <taxon>Kickxellaceae</taxon>
        <taxon>Coemansia</taxon>
    </lineage>
</organism>
<dbReference type="GO" id="GO:0016538">
    <property type="term" value="F:cyclin-dependent protein serine/threonine kinase regulator activity"/>
    <property type="evidence" value="ECO:0007669"/>
    <property type="project" value="TreeGrafter"/>
</dbReference>
<feature type="region of interest" description="Disordered" evidence="2">
    <location>
        <begin position="120"/>
        <end position="139"/>
    </location>
</feature>
<evidence type="ECO:0000313" key="3">
    <source>
        <dbReference type="EMBL" id="KAJ1646496.1"/>
    </source>
</evidence>
<gene>
    <name evidence="3" type="primary">PCL5</name>
    <name evidence="3" type="ORF">LPJ64_002045</name>
</gene>
<accession>A0A9W7XKB5</accession>
<feature type="compositionally biased region" description="Low complexity" evidence="2">
    <location>
        <begin position="222"/>
        <end position="233"/>
    </location>
</feature>
<dbReference type="GO" id="GO:0019901">
    <property type="term" value="F:protein kinase binding"/>
    <property type="evidence" value="ECO:0007669"/>
    <property type="project" value="InterPro"/>
</dbReference>
<feature type="compositionally biased region" description="Low complexity" evidence="2">
    <location>
        <begin position="129"/>
        <end position="139"/>
    </location>
</feature>
<dbReference type="Proteomes" id="UP001145021">
    <property type="component" value="Unassembled WGS sequence"/>
</dbReference>
<dbReference type="InterPro" id="IPR013922">
    <property type="entry name" value="Cyclin_PHO80-like"/>
</dbReference>
<comment type="caution">
    <text evidence="3">The sequence shown here is derived from an EMBL/GenBank/DDBJ whole genome shotgun (WGS) entry which is preliminary data.</text>
</comment>
<evidence type="ECO:0000256" key="2">
    <source>
        <dbReference type="SAM" id="MobiDB-lite"/>
    </source>
</evidence>
<keyword evidence="1" id="KW-0175">Coiled coil</keyword>
<feature type="region of interest" description="Disordered" evidence="2">
    <location>
        <begin position="214"/>
        <end position="233"/>
    </location>
</feature>
<reference evidence="3" key="1">
    <citation type="submission" date="2022-07" db="EMBL/GenBank/DDBJ databases">
        <title>Phylogenomic reconstructions and comparative analyses of Kickxellomycotina fungi.</title>
        <authorList>
            <person name="Reynolds N.K."/>
            <person name="Stajich J.E."/>
            <person name="Barry K."/>
            <person name="Grigoriev I.V."/>
            <person name="Crous P."/>
            <person name="Smith M.E."/>
        </authorList>
    </citation>
    <scope>NUCLEOTIDE SEQUENCE</scope>
    <source>
        <strain evidence="3">NBRC 105413</strain>
    </source>
</reference>
<feature type="region of interest" description="Disordered" evidence="2">
    <location>
        <begin position="497"/>
        <end position="546"/>
    </location>
</feature>
<keyword evidence="4" id="KW-1185">Reference proteome</keyword>
<feature type="compositionally biased region" description="Low complexity" evidence="2">
    <location>
        <begin position="507"/>
        <end position="520"/>
    </location>
</feature>
<dbReference type="GO" id="GO:0000307">
    <property type="term" value="C:cyclin-dependent protein kinase holoenzyme complex"/>
    <property type="evidence" value="ECO:0007669"/>
    <property type="project" value="TreeGrafter"/>
</dbReference>
<dbReference type="CDD" id="cd20557">
    <property type="entry name" value="CYCLIN_ScPCL1-like"/>
    <property type="match status" value="1"/>
</dbReference>
<feature type="region of interest" description="Disordered" evidence="2">
    <location>
        <begin position="402"/>
        <end position="430"/>
    </location>
</feature>
<feature type="compositionally biased region" description="Low complexity" evidence="2">
    <location>
        <begin position="91"/>
        <end position="107"/>
    </location>
</feature>
<proteinExistence type="predicted"/>
<dbReference type="Gene3D" id="1.10.472.10">
    <property type="entry name" value="Cyclin-like"/>
    <property type="match status" value="1"/>
</dbReference>
<feature type="region of interest" description="Disordered" evidence="2">
    <location>
        <begin position="91"/>
        <end position="115"/>
    </location>
</feature>
<dbReference type="PANTHER" id="PTHR15615:SF36">
    <property type="entry name" value="PHO85 CYCLIN-5"/>
    <property type="match status" value="1"/>
</dbReference>
<dbReference type="Pfam" id="PF08613">
    <property type="entry name" value="Cyclin"/>
    <property type="match status" value="1"/>
</dbReference>
<evidence type="ECO:0000313" key="4">
    <source>
        <dbReference type="Proteomes" id="UP001145021"/>
    </source>
</evidence>
<evidence type="ECO:0000256" key="1">
    <source>
        <dbReference type="SAM" id="Coils"/>
    </source>
</evidence>
<dbReference type="GO" id="GO:0005634">
    <property type="term" value="C:nucleus"/>
    <property type="evidence" value="ECO:0007669"/>
    <property type="project" value="TreeGrafter"/>
</dbReference>
<dbReference type="EMBL" id="JANBOH010000059">
    <property type="protein sequence ID" value="KAJ1646496.1"/>
    <property type="molecule type" value="Genomic_DNA"/>
</dbReference>
<protein>
    <submittedName>
        <fullName evidence="3">PHO85 cyclin-5</fullName>
    </submittedName>
</protein>
<sequence length="723" mass="78036">MVSYSTHRMIEANTRLHHHEAVALASGYQQASGATRNSNLMLHVDGWYQQQTQNPSAVPAQPRSAGYIFDLDRAQHGFSADHIIGHKQNHYQNHYQQQQPQQQQQRQLPPSTSDYCTESLKRVRDTTDTSDSPASSLATTSACKRVCDDAGLASSSSSSSSSSSNHGGVRITDLLNPAVVSAAAAAQRMTLPSSLARTRSDGAKHQHQNIALMQQQQQRLDSSTTAAAASGSADPTVRFTRTATAPVEATVKTAAAYSSSCAQGLVREALELDKLYDIACVIIESAWPNHSISQRTQLCSLRCFVMETHRQSRLGTDVLELCMFYLLRAKSIIQAKQRAARQKEEQQEQEQQLKIRQQQLQQQQQQLQQQALLLQSMCSSASTPPLSPFNSLLVAGRAVPAGSSSNSIATPSSVTTNNEDSPYTPQEGQGAVTQVSYVPGDKQQILRAGMVAPFITVDAKQRMQQQPSLAQQRPLAGNAASLPVSYRSLVASAPNDKAVTASANAAQQEQQEQQEQQQLQSPEEKALGDNSAAAAPAKKPKPDPTKCGRRMFVAALISASKFIYDQTYSNRAWNKITRLPMAQISDMERAFLEMIDYRLYVDRTTYDKFHRLLARSGMRNGRLMVCDTTAATAAAAASPPASMLTPVSPSSLAVMPSSSISTSSQQDTAVVPGVSSSLSSLSSSWQVAAYAAPASVVTPFTPGPPSSALPAAVDLRTAMNVPL</sequence>
<dbReference type="PANTHER" id="PTHR15615">
    <property type="match status" value="1"/>
</dbReference>